<reference evidence="2" key="1">
    <citation type="submission" date="2025-08" db="UniProtKB">
        <authorList>
            <consortium name="RefSeq"/>
        </authorList>
    </citation>
    <scope>IDENTIFICATION</scope>
    <source>
        <tissue evidence="2">Whole organism</tissue>
    </source>
</reference>
<dbReference type="AlphaFoldDB" id="A0A9C6WZR4"/>
<dbReference type="OrthoDB" id="5949854at2759"/>
<protein>
    <submittedName>
        <fullName evidence="2">Uncharacterized protein LOC127749403</fullName>
    </submittedName>
</protein>
<accession>A0A9C6WZR4</accession>
<name>A0A9C6WZR4_FRAOC</name>
<proteinExistence type="predicted"/>
<dbReference type="GeneID" id="127749403"/>
<dbReference type="PANTHER" id="PTHR47018">
    <property type="entry name" value="CXC DOMAIN-CONTAINING PROTEIN-RELATED"/>
    <property type="match status" value="1"/>
</dbReference>
<gene>
    <name evidence="2" type="primary">LOC127749403</name>
</gene>
<keyword evidence="1" id="KW-1185">Reference proteome</keyword>
<dbReference type="KEGG" id="foc:127749403"/>
<organism evidence="1 2">
    <name type="scientific">Frankliniella occidentalis</name>
    <name type="common">Western flower thrips</name>
    <name type="synonym">Euthrips occidentalis</name>
    <dbReference type="NCBI Taxonomy" id="133901"/>
    <lineage>
        <taxon>Eukaryota</taxon>
        <taxon>Metazoa</taxon>
        <taxon>Ecdysozoa</taxon>
        <taxon>Arthropoda</taxon>
        <taxon>Hexapoda</taxon>
        <taxon>Insecta</taxon>
        <taxon>Pterygota</taxon>
        <taxon>Neoptera</taxon>
        <taxon>Paraneoptera</taxon>
        <taxon>Thysanoptera</taxon>
        <taxon>Terebrantia</taxon>
        <taxon>Thripoidea</taxon>
        <taxon>Thripidae</taxon>
        <taxon>Frankliniella</taxon>
    </lineage>
</organism>
<dbReference type="Proteomes" id="UP000504606">
    <property type="component" value="Unplaced"/>
</dbReference>
<dbReference type="RefSeq" id="XP_052123378.1">
    <property type="nucleotide sequence ID" value="XM_052267418.1"/>
</dbReference>
<sequence>MIVTYFSLLTGVPRHADDYTAVNPRKILGLPQEYAVVPLTSFNVKQGRCPTSDVSRLDSLSADPMLEEHAWLEACGRAETSNTWAGFHSRRSPEVEHLARFAVLPPFNNLAHTVEMMAHSIRVAIKATKLLNPDQLAVLGGDLPLFALLKEIQYTCPEIYGEDKIFIMMGGMHIEKAAYTLLGDILDGSGWSAALVESKVTTKGRADSMLTASHITRTRYVHQVTAAAFYSLKWKAYAEYAGDDPLSFEDWCHSKQKTPQFRFCDIVLNLILAILQLVRATRTANIELYIQALTRIVPFFFALDHQNYARWLPIHLRDLINLEKHHPELWNAFQKGYFVAAKSSRRFSTISLDQAHEQLNATLKGNGGVVGLTDSPSALLNWILFAPEIADIVDKFEQNTFNFDPDSDAHHFDTESARSNFLRDKTALEEYFENTGNPFAEEGINLYNFDTRRCASADVVDTFLNLEAKGNEQYLKYTQERLVTGEVSIHAPIKQNKFPTFAKNMRPANKNQNQKEQIKALKDESELFGKLFVAISRGRPSDLNLFFSHENTDIPPSLFLNDGSMRPPKNNSDLVNDCLVPLQTCSLYNRPKVTAKILDGGFIAHLLKPGVTVTFSEFREKVFLPFIVQEASSVSRLDVVWDTYIEHSLKDTTREKRGEGPRTLVTPETKLPKNWPDFLRNAGNKTDFFALLARSIPDCKIMCQLYSTFGEAVVSNCEQSDVSFISPCNHEEADTRMLLHVADAVRSGHKEIIIRSTDTDVVVLAVACVEMLPGLEELWVHIGSGKNHRYIAAHEISKSLKLKLGPKMPQALPAFHALTGCDTVSAFNKIGKKGAWSALTLHPQTVDALIDLAEGNIAAAKRKLFRFVIAMFSSAQYQSLAEARRALYCSTKRSMDTIPPTEDVTLLHFLRASYCAQVWSQLTVRTQALPSPSDWGFSLKEDGWKPVHRSQPTATEACKDIIVKCGCKSACQGNCSCSKRQQKCTDLCACTCNKADSES</sequence>
<evidence type="ECO:0000313" key="1">
    <source>
        <dbReference type="Proteomes" id="UP000504606"/>
    </source>
</evidence>
<evidence type="ECO:0000313" key="2">
    <source>
        <dbReference type="RefSeq" id="XP_052123378.1"/>
    </source>
</evidence>